<organism evidence="2 3">
    <name type="scientific">Natronorubrum sediminis</name>
    <dbReference type="NCBI Taxonomy" id="640943"/>
    <lineage>
        <taxon>Archaea</taxon>
        <taxon>Methanobacteriati</taxon>
        <taxon>Methanobacteriota</taxon>
        <taxon>Stenosarchaea group</taxon>
        <taxon>Halobacteria</taxon>
        <taxon>Halobacteriales</taxon>
        <taxon>Natrialbaceae</taxon>
        <taxon>Natronorubrum</taxon>
    </lineage>
</organism>
<dbReference type="AlphaFoldDB" id="A0A1H6FMV7"/>
<dbReference type="RefSeq" id="WP_090504390.1">
    <property type="nucleotide sequence ID" value="NZ_FNWL01000001.1"/>
</dbReference>
<accession>A0A1H6FMV7</accession>
<dbReference type="InterPro" id="IPR025364">
    <property type="entry name" value="DUF4268"/>
</dbReference>
<dbReference type="GO" id="GO:0003676">
    <property type="term" value="F:nucleic acid binding"/>
    <property type="evidence" value="ECO:0007669"/>
    <property type="project" value="InterPro"/>
</dbReference>
<dbReference type="InterPro" id="IPR011856">
    <property type="entry name" value="tRNA_endonuc-like_dom_sf"/>
</dbReference>
<evidence type="ECO:0000259" key="1">
    <source>
        <dbReference type="Pfam" id="PF14088"/>
    </source>
</evidence>
<keyword evidence="3" id="KW-1185">Reference proteome</keyword>
<reference evidence="3" key="1">
    <citation type="submission" date="2016-10" db="EMBL/GenBank/DDBJ databases">
        <authorList>
            <person name="Varghese N."/>
            <person name="Submissions S."/>
        </authorList>
    </citation>
    <scope>NUCLEOTIDE SEQUENCE [LARGE SCALE GENOMIC DNA]</scope>
    <source>
        <strain evidence="3">CGMCC 1.8981</strain>
    </source>
</reference>
<sequence length="320" mass="37652">MGNFNDLDFRDLEKQDVREYWQHEAQEFTPWLAEEIRSDETSHLEDMLGLELDVVEIEKSVGKYSVDILARVEADGRNVVIENQLTQSDHDHLGKAIAYAAGIDADIIVWIAPRFNDEHRDAVQWLNSNSREGVDLFALRLEVWKIGESAPAFRLNPVDQPSEWKAKARRSEGELSEQAERREEFWTMFRNRIEQEQTPLSARKPGPRHYYSNPIGKSGFHISFLFDRKAEERGITLFVEDDEQAFWQLHEDKEQIEEELGHSLNWDEPEETRSGNMRSAIQLRTDGTLDDREMWDEHIKWFLEYGEHFHEVLGDRLQRL</sequence>
<dbReference type="Gene3D" id="3.40.1350.10">
    <property type="match status" value="1"/>
</dbReference>
<dbReference type="EMBL" id="FNWL01000001">
    <property type="protein sequence ID" value="SEH11520.1"/>
    <property type="molecule type" value="Genomic_DNA"/>
</dbReference>
<evidence type="ECO:0000313" key="2">
    <source>
        <dbReference type="EMBL" id="SEH11520.1"/>
    </source>
</evidence>
<gene>
    <name evidence="2" type="ORF">SAMN04487967_0388</name>
</gene>
<name>A0A1H6FMV7_9EURY</name>
<evidence type="ECO:0000313" key="3">
    <source>
        <dbReference type="Proteomes" id="UP000199112"/>
    </source>
</evidence>
<protein>
    <recommendedName>
        <fullName evidence="1">DUF4268 domain-containing protein</fullName>
    </recommendedName>
</protein>
<dbReference type="Pfam" id="PF14088">
    <property type="entry name" value="DUF4268"/>
    <property type="match status" value="1"/>
</dbReference>
<proteinExistence type="predicted"/>
<dbReference type="OrthoDB" id="200578at2157"/>
<dbReference type="Proteomes" id="UP000199112">
    <property type="component" value="Unassembled WGS sequence"/>
</dbReference>
<feature type="domain" description="DUF4268" evidence="1">
    <location>
        <begin position="182"/>
        <end position="315"/>
    </location>
</feature>